<evidence type="ECO:0000256" key="3">
    <source>
        <dbReference type="PROSITE-ProRule" id="PRU00284"/>
    </source>
</evidence>
<dbReference type="Pfam" id="PF00672">
    <property type="entry name" value="HAMP"/>
    <property type="match status" value="1"/>
</dbReference>
<dbReference type="SMART" id="SM00283">
    <property type="entry name" value="MA"/>
    <property type="match status" value="1"/>
</dbReference>
<feature type="domain" description="Methyl-accepting transducer" evidence="6">
    <location>
        <begin position="636"/>
        <end position="872"/>
    </location>
</feature>
<accession>A0A7J0BHC1</accession>
<dbReference type="EMBL" id="BLVO01000012">
    <property type="protein sequence ID" value="GFM32601.1"/>
    <property type="molecule type" value="Genomic_DNA"/>
</dbReference>
<evidence type="ECO:0000256" key="5">
    <source>
        <dbReference type="SAM" id="Phobius"/>
    </source>
</evidence>
<dbReference type="Gene3D" id="6.10.340.10">
    <property type="match status" value="1"/>
</dbReference>
<dbReference type="RefSeq" id="WP_174404296.1">
    <property type="nucleotide sequence ID" value="NZ_BLVO01000012.1"/>
</dbReference>
<dbReference type="Pfam" id="PF00015">
    <property type="entry name" value="MCPsignal"/>
    <property type="match status" value="1"/>
</dbReference>
<dbReference type="Gene3D" id="1.10.287.950">
    <property type="entry name" value="Methyl-accepting chemotaxis protein"/>
    <property type="match status" value="1"/>
</dbReference>
<feature type="coiled-coil region" evidence="4">
    <location>
        <begin position="882"/>
        <end position="909"/>
    </location>
</feature>
<evidence type="ECO:0000313" key="9">
    <source>
        <dbReference type="Proteomes" id="UP000503840"/>
    </source>
</evidence>
<dbReference type="SUPFAM" id="SSF58104">
    <property type="entry name" value="Methyl-accepting chemotaxis protein (MCP) signaling domain"/>
    <property type="match status" value="1"/>
</dbReference>
<dbReference type="GO" id="GO:0016020">
    <property type="term" value="C:membrane"/>
    <property type="evidence" value="ECO:0007669"/>
    <property type="project" value="InterPro"/>
</dbReference>
<feature type="transmembrane region" description="Helical" evidence="5">
    <location>
        <begin position="421"/>
        <end position="444"/>
    </location>
</feature>
<keyword evidence="5" id="KW-0472">Membrane</keyword>
<comment type="similarity">
    <text evidence="2">Belongs to the methyl-accepting chemotaxis (MCP) protein family.</text>
</comment>
<evidence type="ECO:0000256" key="1">
    <source>
        <dbReference type="ARBA" id="ARBA00023224"/>
    </source>
</evidence>
<organism evidence="8 9">
    <name type="scientific">Desulfovibrio subterraneus</name>
    <dbReference type="NCBI Taxonomy" id="2718620"/>
    <lineage>
        <taxon>Bacteria</taxon>
        <taxon>Pseudomonadati</taxon>
        <taxon>Thermodesulfobacteriota</taxon>
        <taxon>Desulfovibrionia</taxon>
        <taxon>Desulfovibrionales</taxon>
        <taxon>Desulfovibrionaceae</taxon>
        <taxon>Desulfovibrio</taxon>
    </lineage>
</organism>
<evidence type="ECO:0000259" key="6">
    <source>
        <dbReference type="PROSITE" id="PS50111"/>
    </source>
</evidence>
<dbReference type="InterPro" id="IPR004089">
    <property type="entry name" value="MCPsignal_dom"/>
</dbReference>
<dbReference type="PANTHER" id="PTHR32089:SF112">
    <property type="entry name" value="LYSOZYME-LIKE PROTEIN-RELATED"/>
    <property type="match status" value="1"/>
</dbReference>
<dbReference type="InterPro" id="IPR003660">
    <property type="entry name" value="HAMP_dom"/>
</dbReference>
<keyword evidence="5" id="KW-0812">Transmembrane</keyword>
<gene>
    <name evidence="8" type="ORF">DSM101010T_09660</name>
</gene>
<dbReference type="PANTHER" id="PTHR32089">
    <property type="entry name" value="METHYL-ACCEPTING CHEMOTAXIS PROTEIN MCPB"/>
    <property type="match status" value="1"/>
</dbReference>
<dbReference type="AlphaFoldDB" id="A0A7J0BHC1"/>
<dbReference type="GO" id="GO:0007165">
    <property type="term" value="P:signal transduction"/>
    <property type="evidence" value="ECO:0007669"/>
    <property type="project" value="UniProtKB-KW"/>
</dbReference>
<dbReference type="PROSITE" id="PS50885">
    <property type="entry name" value="HAMP"/>
    <property type="match status" value="1"/>
</dbReference>
<feature type="transmembrane region" description="Helical" evidence="5">
    <location>
        <begin position="7"/>
        <end position="27"/>
    </location>
</feature>
<protein>
    <submittedName>
        <fullName evidence="8">Methyl-accepting chemotaxis protein</fullName>
    </submittedName>
</protein>
<feature type="domain" description="HAMP" evidence="7">
    <location>
        <begin position="445"/>
        <end position="497"/>
    </location>
</feature>
<dbReference type="Gene3D" id="3.30.450.20">
    <property type="entry name" value="PAS domain"/>
    <property type="match status" value="1"/>
</dbReference>
<keyword evidence="5" id="KW-1133">Transmembrane helix</keyword>
<evidence type="ECO:0000256" key="4">
    <source>
        <dbReference type="SAM" id="Coils"/>
    </source>
</evidence>
<evidence type="ECO:0000256" key="2">
    <source>
        <dbReference type="ARBA" id="ARBA00029447"/>
    </source>
</evidence>
<dbReference type="PROSITE" id="PS50111">
    <property type="entry name" value="CHEMOTAXIS_TRANSDUC_2"/>
    <property type="match status" value="1"/>
</dbReference>
<dbReference type="Proteomes" id="UP000503840">
    <property type="component" value="Unassembled WGS sequence"/>
</dbReference>
<evidence type="ECO:0000313" key="8">
    <source>
        <dbReference type="EMBL" id="GFM32601.1"/>
    </source>
</evidence>
<dbReference type="CDD" id="cd11386">
    <property type="entry name" value="MCP_signal"/>
    <property type="match status" value="1"/>
</dbReference>
<keyword evidence="1 3" id="KW-0807">Transducer</keyword>
<comment type="caution">
    <text evidence="8">The sequence shown here is derived from an EMBL/GenBank/DDBJ whole genome shotgun (WGS) entry which is preliminary data.</text>
</comment>
<evidence type="ECO:0000259" key="7">
    <source>
        <dbReference type="PROSITE" id="PS50885"/>
    </source>
</evidence>
<dbReference type="SMART" id="SM00304">
    <property type="entry name" value="HAMP"/>
    <property type="match status" value="2"/>
</dbReference>
<sequence>MTLKKQLLISFLSVMIIGMVGVAAIMWSMGSSGMSDLGETSSNALRLRAQNQLATLRGVKSVQVHDLLGNMADQLVTFSRGRTVIDASLAFAYDIEIVRHESNTPPDAIEGMRRELATFLAGDAFLRQQNFTTYAAATPGYSPAQPDKYVPKDPNAVVLWAHFLQPQVTPAKRADIVEPENLIVGYTDNHLLYHPVFRDYAHRFGYRDMYLIRPETGQVLYSINKAPDFATSLKDGPFKSSALAKAYREAEEAGKNGKKGFIAQTDFAPYEPLGNAPVAFMATPVFDGGQYIATLAFAMPVKKLNDMLLNSGKFDTFGLGESGETYLVGPDGKRRTSSRFTDTDLDVLVENIDSAPVKAALGGETGEGYAQDYRGVDTLAAWEPIDVLGSRWALVAQMDTAEAMKASAEVSSMADSTRADMVMAGGLALAVFILVGTLIAYAIVGRIVGPVNRLGAYAKTVAGGDFKASIDGTFPNELDLLKISIQHMVNELKIKLGFSQGILDAISDSFPCMTLNTDKRITFIGKRLMEVAGKTGNANDYLGQTVGQFFYNDESRRTRSDEALDARRKTEGEMTVQSGGKESILHVNATPIFDLDNSQIGAFTLYFDLTTIRAQEAEIRAKNEKIASVALQAIAIAEHVATSAGALSKQVENAANGADRQSARAAETATAMEQMNATSMEVARNAASAAENADLARKQASGGQAEVESLIRSIAVMRQQAGELKGFMDNLGAQTVDVGNVINVIQDIADQTNLLALNAAIEAARAGEAGRGFAVVADEVRKLAEKTMQATGEVGRAIKAIQEGASQSIEGVERAANAVKTSTEQATNSGKTLQDIVAAVNNTADQVQAIAAAAEEQSATSEEVNRAVEDVTAIAASTADGMNEAKEAILELAGRAEELQQLIRIMRSE</sequence>
<name>A0A7J0BHC1_9BACT</name>
<dbReference type="CDD" id="cd18774">
    <property type="entry name" value="PDC2_HK_sensor"/>
    <property type="match status" value="1"/>
</dbReference>
<keyword evidence="4" id="KW-0175">Coiled coil</keyword>
<reference evidence="8 9" key="1">
    <citation type="submission" date="2020-05" db="EMBL/GenBank/DDBJ databases">
        <title>Draft genome sequence of Desulfovibrio sp. strain HN2T.</title>
        <authorList>
            <person name="Ueno A."/>
            <person name="Tamazawa S."/>
            <person name="Tamamura S."/>
            <person name="Murakami T."/>
            <person name="Kiyama T."/>
            <person name="Inomata H."/>
            <person name="Amano Y."/>
            <person name="Miyakawa K."/>
            <person name="Tamaki H."/>
            <person name="Naganuma T."/>
            <person name="Kaneko K."/>
        </authorList>
    </citation>
    <scope>NUCLEOTIDE SEQUENCE [LARGE SCALE GENOMIC DNA]</scope>
    <source>
        <strain evidence="8 9">HN2</strain>
    </source>
</reference>
<keyword evidence="9" id="KW-1185">Reference proteome</keyword>
<proteinExistence type="inferred from homology"/>